<dbReference type="FunFam" id="1.20.140.40:FF:000005">
    <property type="entry name" value="Pectin methylesterase inhibitor 1"/>
    <property type="match status" value="1"/>
</dbReference>
<organism evidence="5 6">
    <name type="scientific">Hibiscus trionum</name>
    <name type="common">Flower of an hour</name>
    <dbReference type="NCBI Taxonomy" id="183268"/>
    <lineage>
        <taxon>Eukaryota</taxon>
        <taxon>Viridiplantae</taxon>
        <taxon>Streptophyta</taxon>
        <taxon>Embryophyta</taxon>
        <taxon>Tracheophyta</taxon>
        <taxon>Spermatophyta</taxon>
        <taxon>Magnoliopsida</taxon>
        <taxon>eudicotyledons</taxon>
        <taxon>Gunneridae</taxon>
        <taxon>Pentapetalae</taxon>
        <taxon>rosids</taxon>
        <taxon>malvids</taxon>
        <taxon>Malvales</taxon>
        <taxon>Malvaceae</taxon>
        <taxon>Malvoideae</taxon>
        <taxon>Hibiscus</taxon>
    </lineage>
</organism>
<evidence type="ECO:0000313" key="6">
    <source>
        <dbReference type="Proteomes" id="UP001165190"/>
    </source>
</evidence>
<evidence type="ECO:0000313" key="5">
    <source>
        <dbReference type="EMBL" id="GMI76361.1"/>
    </source>
</evidence>
<dbReference type="PANTHER" id="PTHR31080">
    <property type="entry name" value="PECTINESTERASE INHIBITOR-LIKE"/>
    <property type="match status" value="1"/>
</dbReference>
<keyword evidence="1" id="KW-0732">Signal</keyword>
<evidence type="ECO:0000256" key="3">
    <source>
        <dbReference type="SAM" id="Phobius"/>
    </source>
</evidence>
<keyword evidence="3" id="KW-0472">Membrane</keyword>
<proteinExistence type="inferred from homology"/>
<comment type="similarity">
    <text evidence="2">Belongs to the PMEI family.</text>
</comment>
<dbReference type="SUPFAM" id="SSF101148">
    <property type="entry name" value="Plant invertase/pectin methylesterase inhibitor"/>
    <property type="match status" value="1"/>
</dbReference>
<feature type="transmembrane region" description="Helical" evidence="3">
    <location>
        <begin position="12"/>
        <end position="30"/>
    </location>
</feature>
<dbReference type="AlphaFoldDB" id="A0A9W7HFL0"/>
<dbReference type="InterPro" id="IPR051955">
    <property type="entry name" value="PME_Inhibitor"/>
</dbReference>
<dbReference type="OrthoDB" id="1430376at2759"/>
<evidence type="ECO:0000256" key="1">
    <source>
        <dbReference type="ARBA" id="ARBA00022729"/>
    </source>
</evidence>
<gene>
    <name evidence="5" type="ORF">HRI_001305400</name>
</gene>
<keyword evidence="3" id="KW-1133">Transmembrane helix</keyword>
<dbReference type="CDD" id="cd15798">
    <property type="entry name" value="PMEI-like_3"/>
    <property type="match status" value="1"/>
</dbReference>
<evidence type="ECO:0000259" key="4">
    <source>
        <dbReference type="SMART" id="SM00856"/>
    </source>
</evidence>
<dbReference type="InterPro" id="IPR006501">
    <property type="entry name" value="Pectinesterase_inhib_dom"/>
</dbReference>
<dbReference type="SMART" id="SM00856">
    <property type="entry name" value="PMEI"/>
    <property type="match status" value="1"/>
</dbReference>
<feature type="domain" description="Pectinesterase inhibitor" evidence="4">
    <location>
        <begin position="38"/>
        <end position="194"/>
    </location>
</feature>
<dbReference type="NCBIfam" id="TIGR01614">
    <property type="entry name" value="PME_inhib"/>
    <property type="match status" value="1"/>
</dbReference>
<dbReference type="EMBL" id="BSYR01000012">
    <property type="protein sequence ID" value="GMI76361.1"/>
    <property type="molecule type" value="Genomic_DNA"/>
</dbReference>
<dbReference type="Pfam" id="PF04043">
    <property type="entry name" value="PMEI"/>
    <property type="match status" value="1"/>
</dbReference>
<dbReference type="Proteomes" id="UP001165190">
    <property type="component" value="Unassembled WGS sequence"/>
</dbReference>
<protein>
    <recommendedName>
        <fullName evidence="4">Pectinesterase inhibitor domain-containing protein</fullName>
    </recommendedName>
</protein>
<evidence type="ECO:0000256" key="2">
    <source>
        <dbReference type="ARBA" id="ARBA00038471"/>
    </source>
</evidence>
<keyword evidence="3" id="KW-0812">Transmembrane</keyword>
<dbReference type="PANTHER" id="PTHR31080:SF118">
    <property type="entry name" value="PECTINESTERASE INHIBITOR 10"/>
    <property type="match status" value="1"/>
</dbReference>
<dbReference type="GO" id="GO:0046910">
    <property type="term" value="F:pectinesterase inhibitor activity"/>
    <property type="evidence" value="ECO:0007669"/>
    <property type="project" value="UniProtKB-ARBA"/>
</dbReference>
<accession>A0A9W7HFL0</accession>
<dbReference type="InterPro" id="IPR035513">
    <property type="entry name" value="Invertase/methylesterase_inhib"/>
</dbReference>
<dbReference type="Gene3D" id="1.20.140.40">
    <property type="entry name" value="Invertase/pectin methylesterase inhibitor family protein"/>
    <property type="match status" value="1"/>
</dbReference>
<reference evidence="5" key="1">
    <citation type="submission" date="2023-05" db="EMBL/GenBank/DDBJ databases">
        <title>Genome and transcriptome analyses reveal genes involved in the formation of fine ridges on petal epidermal cells in Hibiscus trionum.</title>
        <authorList>
            <person name="Koshimizu S."/>
            <person name="Masuda S."/>
            <person name="Ishii T."/>
            <person name="Shirasu K."/>
            <person name="Hoshino A."/>
            <person name="Arita M."/>
        </authorList>
    </citation>
    <scope>NUCLEOTIDE SEQUENCE</scope>
    <source>
        <strain evidence="5">Hamamatsu line</strain>
    </source>
</reference>
<comment type="caution">
    <text evidence="5">The sequence shown here is derived from an EMBL/GenBank/DDBJ whole genome shotgun (WGS) entry which is preliminary data.</text>
</comment>
<name>A0A9W7HFL0_HIBTR</name>
<keyword evidence="6" id="KW-1185">Reference proteome</keyword>
<sequence length="206" mass="22566">MEGSSLRHGQPILVLLVILQFITYIALSSTDAPFHSQRNIEYIKSSCSSTTYPRLCYRSLSVYASKINTSPRLLAHTALNVTLKASKSTSRLMAKISRIHGLRPRVAAAMADCVEVIGDSVDELQQSIGELGHIRSSNFALTISDIQTWVSAALTDEDTCMDGFSGKSMNGYAKRMVRKRIIKIAHLTSNALALINNYASTQSTLP</sequence>